<dbReference type="InterPro" id="IPR010067">
    <property type="entry name" value="ABC_SsuA_sub-bd"/>
</dbReference>
<dbReference type="RefSeq" id="WP_338842023.1">
    <property type="nucleotide sequence ID" value="NZ_CP147845.1"/>
</dbReference>
<dbReference type="Proteomes" id="UP000076796">
    <property type="component" value="Unassembled WGS sequence"/>
</dbReference>
<dbReference type="PANTHER" id="PTHR30024:SF42">
    <property type="entry name" value="ALIPHATIC SULFONATES-BINDING PROTEIN-RELATED"/>
    <property type="match status" value="1"/>
</dbReference>
<dbReference type="GeneID" id="97553911"/>
<dbReference type="NCBIfam" id="TIGR01728">
    <property type="entry name" value="SsuA_fam"/>
    <property type="match status" value="1"/>
</dbReference>
<gene>
    <name evidence="8" type="ORF">AWU65_30595</name>
</gene>
<comment type="subcellular location">
    <subcellularLocation>
        <location evidence="1">Periplasm</location>
    </subcellularLocation>
</comment>
<protein>
    <recommendedName>
        <fullName evidence="6">Putative aliphatic sulfonates-binding protein</fullName>
    </recommendedName>
</protein>
<dbReference type="Gene3D" id="3.40.190.10">
    <property type="entry name" value="Periplasmic binding protein-like II"/>
    <property type="match status" value="2"/>
</dbReference>
<organism evidence="8 9">
    <name type="scientific">Paenibacillus glucanolyticus</name>
    <dbReference type="NCBI Taxonomy" id="59843"/>
    <lineage>
        <taxon>Bacteria</taxon>
        <taxon>Bacillati</taxon>
        <taxon>Bacillota</taxon>
        <taxon>Bacilli</taxon>
        <taxon>Bacillales</taxon>
        <taxon>Paenibacillaceae</taxon>
        <taxon>Paenibacillus</taxon>
    </lineage>
</organism>
<dbReference type="FunFam" id="3.40.190.10:FF:000050">
    <property type="entry name" value="Sulfonate ABC transporter substrate-binding protein"/>
    <property type="match status" value="1"/>
</dbReference>
<comment type="similarity">
    <text evidence="2">Belongs to the bacterial solute-binding protein SsuA/TauA family.</text>
</comment>
<dbReference type="CDD" id="cd01008">
    <property type="entry name" value="PBP2_NrtA_SsuA_CpmA_like"/>
    <property type="match status" value="1"/>
</dbReference>
<evidence type="ECO:0000256" key="4">
    <source>
        <dbReference type="ARBA" id="ARBA00022729"/>
    </source>
</evidence>
<keyword evidence="4" id="KW-0732">Signal</keyword>
<dbReference type="PANTHER" id="PTHR30024">
    <property type="entry name" value="ALIPHATIC SULFONATES-BINDING PROTEIN-RELATED"/>
    <property type="match status" value="1"/>
</dbReference>
<dbReference type="SUPFAM" id="SSF53850">
    <property type="entry name" value="Periplasmic binding protein-like II"/>
    <property type="match status" value="1"/>
</dbReference>
<keyword evidence="9" id="KW-1185">Reference proteome</keyword>
<keyword evidence="3" id="KW-0813">Transport</keyword>
<proteinExistence type="inferred from homology"/>
<sequence>MVLMKSSHFKFMIVLLFMLTLLIFATGCSSKASEAGEGEKEPIVVQLAINGGTNLFTVIKEKGWLEESFKAHHATVKWSEFQSGPPLLESLAADRVDISLLGDGAALQGQSAGLPFVNIGLISNGTRLNAILVPANSPVQRVEDLKGRRIALAKGTTSHVYLLKVLAKYGLSEQDLEIVNLQFTDALPAFTTGKVDAWVAIDPFTTQLTRQKTAAIVAGPEQGILAPVALIARTDFAKEHPELVTEFLRVYKEAIVWQNEHLDEMAQMFADEKKIPVEILKEVFSNQNAELTPITRDAIATQQASVEILEASGFLKQPIQYEKYVDNSYIERLGP</sequence>
<feature type="domain" description="Solute-binding protein family 3/N-terminal" evidence="7">
    <location>
        <begin position="44"/>
        <end position="265"/>
    </location>
</feature>
<evidence type="ECO:0000259" key="7">
    <source>
        <dbReference type="SMART" id="SM00062"/>
    </source>
</evidence>
<dbReference type="GO" id="GO:0016020">
    <property type="term" value="C:membrane"/>
    <property type="evidence" value="ECO:0007669"/>
    <property type="project" value="InterPro"/>
</dbReference>
<accession>A0A163FIE1</accession>
<dbReference type="PROSITE" id="PS51257">
    <property type="entry name" value="PROKAR_LIPOPROTEIN"/>
    <property type="match status" value="1"/>
</dbReference>
<dbReference type="AlphaFoldDB" id="A0A163FIE1"/>
<dbReference type="Pfam" id="PF09084">
    <property type="entry name" value="NMT1"/>
    <property type="match status" value="1"/>
</dbReference>
<dbReference type="InterPro" id="IPR001638">
    <property type="entry name" value="Solute-binding_3/MltF_N"/>
</dbReference>
<reference evidence="8" key="1">
    <citation type="journal article" date="2016" name="Genome Announc.">
        <title>Draft genomes of two strains of Paenibacillus glucanolyticus with capability to degrade lignocellulose.</title>
        <authorList>
            <person name="Mathews S.L."/>
            <person name="Pawlak J."/>
            <person name="Grunden A.M."/>
        </authorList>
    </citation>
    <scope>NUCLEOTIDE SEQUENCE [LARGE SCALE GENOMIC DNA]</scope>
    <source>
        <strain evidence="8">SLM1</strain>
    </source>
</reference>
<dbReference type="GO" id="GO:0042597">
    <property type="term" value="C:periplasmic space"/>
    <property type="evidence" value="ECO:0007669"/>
    <property type="project" value="UniProtKB-SubCell"/>
</dbReference>
<evidence type="ECO:0000256" key="6">
    <source>
        <dbReference type="ARBA" id="ARBA00070228"/>
    </source>
</evidence>
<evidence type="ECO:0000256" key="3">
    <source>
        <dbReference type="ARBA" id="ARBA00022448"/>
    </source>
</evidence>
<evidence type="ECO:0000313" key="8">
    <source>
        <dbReference type="EMBL" id="KZS44410.1"/>
    </source>
</evidence>
<evidence type="ECO:0000256" key="5">
    <source>
        <dbReference type="ARBA" id="ARBA00055538"/>
    </source>
</evidence>
<dbReference type="InterPro" id="IPR015168">
    <property type="entry name" value="SsuA/THI5"/>
</dbReference>
<evidence type="ECO:0000256" key="1">
    <source>
        <dbReference type="ARBA" id="ARBA00004418"/>
    </source>
</evidence>
<evidence type="ECO:0000313" key="9">
    <source>
        <dbReference type="Proteomes" id="UP000076796"/>
    </source>
</evidence>
<dbReference type="EMBL" id="LWMH01000002">
    <property type="protein sequence ID" value="KZS44410.1"/>
    <property type="molecule type" value="Genomic_DNA"/>
</dbReference>
<dbReference type="GO" id="GO:0042626">
    <property type="term" value="F:ATPase-coupled transmembrane transporter activity"/>
    <property type="evidence" value="ECO:0007669"/>
    <property type="project" value="InterPro"/>
</dbReference>
<comment type="function">
    <text evidence="5">Part of a binding-protein-dependent transport system for aliphatic sulfonates. Putative binding protein.</text>
</comment>
<comment type="caution">
    <text evidence="8">The sequence shown here is derived from an EMBL/GenBank/DDBJ whole genome shotgun (WGS) entry which is preliminary data.</text>
</comment>
<dbReference type="STRING" id="59843.A3958_02850"/>
<name>A0A163FIE1_9BACL</name>
<dbReference type="SMART" id="SM00062">
    <property type="entry name" value="PBPb"/>
    <property type="match status" value="1"/>
</dbReference>
<evidence type="ECO:0000256" key="2">
    <source>
        <dbReference type="ARBA" id="ARBA00010742"/>
    </source>
</evidence>